<evidence type="ECO:0000313" key="1">
    <source>
        <dbReference type="EMBL" id="QDV72066.1"/>
    </source>
</evidence>
<organism evidence="1 2">
    <name type="scientific">Botrimarina mediterranea</name>
    <dbReference type="NCBI Taxonomy" id="2528022"/>
    <lineage>
        <taxon>Bacteria</taxon>
        <taxon>Pseudomonadati</taxon>
        <taxon>Planctomycetota</taxon>
        <taxon>Planctomycetia</taxon>
        <taxon>Pirellulales</taxon>
        <taxon>Lacipirellulaceae</taxon>
        <taxon>Botrimarina</taxon>
    </lineage>
</organism>
<keyword evidence="2" id="KW-1185">Reference proteome</keyword>
<sequence length="203" mass="22393">MPSKTSTAKYVDSCGYGLEIEFELTGDRFEHVIFGIAGDQRVALLRTIESATDQTQSRFPAFQEIVAQQDREGRDILMLVGKAGDRYWSATVTGETDHKFSLLRFELACRGPQPHSDLCALYEAGSMGELTFANERATCSVIADALIQIIGGVIETSVASGLVPTATVSQWERDILIRPTLAPHVTDSQATRFAYELQMTRRV</sequence>
<name>A0A518K2M6_9BACT</name>
<dbReference type="RefSeq" id="WP_145105677.1">
    <property type="nucleotide sequence ID" value="NZ_CP036349.1"/>
</dbReference>
<evidence type="ECO:0000313" key="2">
    <source>
        <dbReference type="Proteomes" id="UP000316426"/>
    </source>
</evidence>
<gene>
    <name evidence="1" type="ORF">Spa11_02360</name>
</gene>
<dbReference type="Proteomes" id="UP000316426">
    <property type="component" value="Chromosome"/>
</dbReference>
<accession>A0A518K2M6</accession>
<proteinExistence type="predicted"/>
<dbReference type="AlphaFoldDB" id="A0A518K2M6"/>
<dbReference type="EMBL" id="CP036349">
    <property type="protein sequence ID" value="QDV72066.1"/>
    <property type="molecule type" value="Genomic_DNA"/>
</dbReference>
<dbReference type="KEGG" id="bmei:Spa11_02360"/>
<protein>
    <submittedName>
        <fullName evidence="1">Uncharacterized protein</fullName>
    </submittedName>
</protein>
<reference evidence="1 2" key="1">
    <citation type="submission" date="2019-02" db="EMBL/GenBank/DDBJ databases">
        <title>Deep-cultivation of Planctomycetes and their phenomic and genomic characterization uncovers novel biology.</title>
        <authorList>
            <person name="Wiegand S."/>
            <person name="Jogler M."/>
            <person name="Boedeker C."/>
            <person name="Pinto D."/>
            <person name="Vollmers J."/>
            <person name="Rivas-Marin E."/>
            <person name="Kohn T."/>
            <person name="Peeters S.H."/>
            <person name="Heuer A."/>
            <person name="Rast P."/>
            <person name="Oberbeckmann S."/>
            <person name="Bunk B."/>
            <person name="Jeske O."/>
            <person name="Meyerdierks A."/>
            <person name="Storesund J.E."/>
            <person name="Kallscheuer N."/>
            <person name="Luecker S."/>
            <person name="Lage O.M."/>
            <person name="Pohl T."/>
            <person name="Merkel B.J."/>
            <person name="Hornburger P."/>
            <person name="Mueller R.-W."/>
            <person name="Bruemmer F."/>
            <person name="Labrenz M."/>
            <person name="Spormann A.M."/>
            <person name="Op den Camp H."/>
            <person name="Overmann J."/>
            <person name="Amann R."/>
            <person name="Jetten M.S.M."/>
            <person name="Mascher T."/>
            <person name="Medema M.H."/>
            <person name="Devos D.P."/>
            <person name="Kaster A.-K."/>
            <person name="Ovreas L."/>
            <person name="Rohde M."/>
            <person name="Galperin M.Y."/>
            <person name="Jogler C."/>
        </authorList>
    </citation>
    <scope>NUCLEOTIDE SEQUENCE [LARGE SCALE GENOMIC DNA]</scope>
    <source>
        <strain evidence="1 2">Spa11</strain>
    </source>
</reference>